<sequence>MDVKPDQSDEAQGLRLVRAFLSLPPDRRAEVIAFVEELARAQGRPEAGAEASPT</sequence>
<name>A0A939M9W9_9BRAD</name>
<protein>
    <submittedName>
        <fullName evidence="1">Uncharacterized protein</fullName>
    </submittedName>
</protein>
<dbReference type="AlphaFoldDB" id="A0A939M9W9"/>
<dbReference type="Proteomes" id="UP000664702">
    <property type="component" value="Chromosome"/>
</dbReference>
<dbReference type="EMBL" id="JAGEMI010000001">
    <property type="protein sequence ID" value="MBO1865921.1"/>
    <property type="molecule type" value="Genomic_DNA"/>
</dbReference>
<reference evidence="2 3" key="2">
    <citation type="journal article" date="2022" name="Int. J. Syst. Evol. Microbiol.">
        <title>Strains of Bradyrhizobium barranii sp. nov. associated with legumes native to Canada are symbionts of soybeans and belong to different subspecies (subsp. barranii subsp. nov. and subsp. apii subsp. nov.) and symbiovars (sv. glycinearum and sv. septentrionale).</title>
        <authorList>
            <person name="Bromfield E.S.P."/>
            <person name="Cloutier S."/>
            <person name="Wasai-Hara S."/>
            <person name="Minamisawa K."/>
        </authorList>
    </citation>
    <scope>NUCLEOTIDE SEQUENCE [LARGE SCALE GENOMIC DNA]</scope>
    <source>
        <strain evidence="2 3">144S4</strain>
    </source>
</reference>
<organism evidence="1">
    <name type="scientific">Bradyrhizobium barranii subsp. barranii</name>
    <dbReference type="NCBI Taxonomy" id="2823807"/>
    <lineage>
        <taxon>Bacteria</taxon>
        <taxon>Pseudomonadati</taxon>
        <taxon>Pseudomonadota</taxon>
        <taxon>Alphaproteobacteria</taxon>
        <taxon>Hyphomicrobiales</taxon>
        <taxon>Nitrobacteraceae</taxon>
        <taxon>Bradyrhizobium</taxon>
        <taxon>Bradyrhizobium barranii</taxon>
    </lineage>
</organism>
<reference evidence="1" key="1">
    <citation type="submission" date="2021-03" db="EMBL/GenBank/DDBJ databases">
        <title>Whole Genome Sequence of Bradyrhizobium sp. Strain 144S4.</title>
        <authorList>
            <person name="Bromfield E.S.P."/>
            <person name="Cloutier S."/>
        </authorList>
    </citation>
    <scope>NUCLEOTIDE SEQUENCE [LARGE SCALE GENOMIC DNA]</scope>
    <source>
        <strain evidence="1">144S4</strain>
    </source>
</reference>
<gene>
    <name evidence="2" type="ORF">J4G43_033065</name>
    <name evidence="1" type="ORF">J4G43_35020</name>
</gene>
<dbReference type="RefSeq" id="WP_208087493.1">
    <property type="nucleotide sequence ID" value="NZ_CP086136.1"/>
</dbReference>
<dbReference type="EMBL" id="CP086136">
    <property type="protein sequence ID" value="UEM09522.1"/>
    <property type="molecule type" value="Genomic_DNA"/>
</dbReference>
<evidence type="ECO:0000313" key="3">
    <source>
        <dbReference type="Proteomes" id="UP000664702"/>
    </source>
</evidence>
<proteinExistence type="predicted"/>
<evidence type="ECO:0000313" key="2">
    <source>
        <dbReference type="EMBL" id="UEM09522.1"/>
    </source>
</evidence>
<accession>A0A939M9W9</accession>
<evidence type="ECO:0000313" key="1">
    <source>
        <dbReference type="EMBL" id="MBO1865921.1"/>
    </source>
</evidence>
<dbReference type="KEGG" id="bban:J4G43_033065"/>